<proteinExistence type="predicted"/>
<organism evidence="1 2">
    <name type="scientific">Wandonia haliotis</name>
    <dbReference type="NCBI Taxonomy" id="574963"/>
    <lineage>
        <taxon>Bacteria</taxon>
        <taxon>Pseudomonadati</taxon>
        <taxon>Bacteroidota</taxon>
        <taxon>Flavobacteriia</taxon>
        <taxon>Flavobacteriales</taxon>
        <taxon>Crocinitomicaceae</taxon>
        <taxon>Wandonia</taxon>
    </lineage>
</organism>
<dbReference type="EMBL" id="BAAAFH010000011">
    <property type="protein sequence ID" value="GAA0875857.1"/>
    <property type="molecule type" value="Genomic_DNA"/>
</dbReference>
<sequence length="73" mass="8378">MIEDASEDMELEWRYGDHKLLKVMRTDAASPNLEFHYNPFGQRVLKMAQIRSGGVTTGNLQLTFYAYDANGHK</sequence>
<reference evidence="2" key="1">
    <citation type="journal article" date="2019" name="Int. J. Syst. Evol. Microbiol.">
        <title>The Global Catalogue of Microorganisms (GCM) 10K type strain sequencing project: providing services to taxonomists for standard genome sequencing and annotation.</title>
        <authorList>
            <consortium name="The Broad Institute Genomics Platform"/>
            <consortium name="The Broad Institute Genome Sequencing Center for Infectious Disease"/>
            <person name="Wu L."/>
            <person name="Ma J."/>
        </authorList>
    </citation>
    <scope>NUCLEOTIDE SEQUENCE [LARGE SCALE GENOMIC DNA]</scope>
    <source>
        <strain evidence="2">JCM 16083</strain>
    </source>
</reference>
<keyword evidence="2" id="KW-1185">Reference proteome</keyword>
<protein>
    <submittedName>
        <fullName evidence="1">Uncharacterized protein</fullName>
    </submittedName>
</protein>
<comment type="caution">
    <text evidence="1">The sequence shown here is derived from an EMBL/GenBank/DDBJ whole genome shotgun (WGS) entry which is preliminary data.</text>
</comment>
<gene>
    <name evidence="1" type="ORF">GCM10009118_22660</name>
</gene>
<accession>A0ABP3Y4X6</accession>
<evidence type="ECO:0000313" key="2">
    <source>
        <dbReference type="Proteomes" id="UP001501126"/>
    </source>
</evidence>
<evidence type="ECO:0000313" key="1">
    <source>
        <dbReference type="EMBL" id="GAA0875857.1"/>
    </source>
</evidence>
<dbReference type="Proteomes" id="UP001501126">
    <property type="component" value="Unassembled WGS sequence"/>
</dbReference>
<name>A0ABP3Y4X6_9FLAO</name>